<dbReference type="AlphaFoldDB" id="A0A9Q0M0L0"/>
<feature type="transmembrane region" description="Helical" evidence="2">
    <location>
        <begin position="14"/>
        <end position="37"/>
    </location>
</feature>
<dbReference type="Proteomes" id="UP001142055">
    <property type="component" value="Chromosome 3"/>
</dbReference>
<gene>
    <name evidence="3" type="ORF">RDWZM_008222</name>
</gene>
<feature type="region of interest" description="Disordered" evidence="1">
    <location>
        <begin position="139"/>
        <end position="174"/>
    </location>
</feature>
<keyword evidence="2" id="KW-0472">Membrane</keyword>
<evidence type="ECO:0000313" key="3">
    <source>
        <dbReference type="EMBL" id="KAJ6217065.1"/>
    </source>
</evidence>
<sequence length="200" mass="22518">MHSLANTRTAYKMVAIYICLTFLVNMVSFSIGMSLPINRSTPPQSPMSITSSPSFTLTDSNEINKFPKRLLITKLISTTRSSLDNNNLHHQLTDTSVLSHQHNVLRRSKRRIRNRRNLNNEHLETSTARSFGQPIIAQARKQSAKNANKSAATSAPPPQTPDIEGEEKPYWRNYNSHGTKGSSLQVELMAIVAFTMMFFL</sequence>
<name>A0A9Q0M0L0_BLOTA</name>
<organism evidence="3 4">
    <name type="scientific">Blomia tropicalis</name>
    <name type="common">Mite</name>
    <dbReference type="NCBI Taxonomy" id="40697"/>
    <lineage>
        <taxon>Eukaryota</taxon>
        <taxon>Metazoa</taxon>
        <taxon>Ecdysozoa</taxon>
        <taxon>Arthropoda</taxon>
        <taxon>Chelicerata</taxon>
        <taxon>Arachnida</taxon>
        <taxon>Acari</taxon>
        <taxon>Acariformes</taxon>
        <taxon>Sarcoptiformes</taxon>
        <taxon>Astigmata</taxon>
        <taxon>Glycyphagoidea</taxon>
        <taxon>Echimyopodidae</taxon>
        <taxon>Blomia</taxon>
    </lineage>
</organism>
<accession>A0A9Q0M0L0</accession>
<reference evidence="3" key="1">
    <citation type="submission" date="2022-12" db="EMBL/GenBank/DDBJ databases">
        <title>Genome assemblies of Blomia tropicalis.</title>
        <authorList>
            <person name="Cui Y."/>
        </authorList>
    </citation>
    <scope>NUCLEOTIDE SEQUENCE</scope>
    <source>
        <tissue evidence="3">Adult mites</tissue>
    </source>
</reference>
<evidence type="ECO:0000256" key="2">
    <source>
        <dbReference type="SAM" id="Phobius"/>
    </source>
</evidence>
<dbReference type="EMBL" id="JAPWDV010000003">
    <property type="protein sequence ID" value="KAJ6217065.1"/>
    <property type="molecule type" value="Genomic_DNA"/>
</dbReference>
<protein>
    <submittedName>
        <fullName evidence="3">Uncharacterized protein</fullName>
    </submittedName>
</protein>
<proteinExistence type="predicted"/>
<keyword evidence="4" id="KW-1185">Reference proteome</keyword>
<evidence type="ECO:0000256" key="1">
    <source>
        <dbReference type="SAM" id="MobiDB-lite"/>
    </source>
</evidence>
<keyword evidence="2" id="KW-0812">Transmembrane</keyword>
<feature type="compositionally biased region" description="Low complexity" evidence="1">
    <location>
        <begin position="139"/>
        <end position="154"/>
    </location>
</feature>
<comment type="caution">
    <text evidence="3">The sequence shown here is derived from an EMBL/GenBank/DDBJ whole genome shotgun (WGS) entry which is preliminary data.</text>
</comment>
<keyword evidence="2" id="KW-1133">Transmembrane helix</keyword>
<evidence type="ECO:0000313" key="4">
    <source>
        <dbReference type="Proteomes" id="UP001142055"/>
    </source>
</evidence>